<comment type="caution">
    <text evidence="2">The sequence shown here is derived from an EMBL/GenBank/DDBJ whole genome shotgun (WGS) entry which is preliminary data.</text>
</comment>
<dbReference type="EMBL" id="JAUJDW010000044">
    <property type="protein sequence ID" value="KAK0647783.1"/>
    <property type="molecule type" value="Genomic_DNA"/>
</dbReference>
<evidence type="ECO:0000256" key="1">
    <source>
        <dbReference type="SAM" id="MobiDB-lite"/>
    </source>
</evidence>
<feature type="compositionally biased region" description="Basic residues" evidence="1">
    <location>
        <begin position="1"/>
        <end position="10"/>
    </location>
</feature>
<feature type="compositionally biased region" description="Low complexity" evidence="1">
    <location>
        <begin position="71"/>
        <end position="89"/>
    </location>
</feature>
<evidence type="ECO:0000313" key="2">
    <source>
        <dbReference type="EMBL" id="KAK0647783.1"/>
    </source>
</evidence>
<feature type="compositionally biased region" description="Basic and acidic residues" evidence="1">
    <location>
        <begin position="99"/>
        <end position="113"/>
    </location>
</feature>
<organism evidence="2 3">
    <name type="scientific">Lasiodiplodia hormozganensis</name>
    <dbReference type="NCBI Taxonomy" id="869390"/>
    <lineage>
        <taxon>Eukaryota</taxon>
        <taxon>Fungi</taxon>
        <taxon>Dikarya</taxon>
        <taxon>Ascomycota</taxon>
        <taxon>Pezizomycotina</taxon>
        <taxon>Dothideomycetes</taxon>
        <taxon>Dothideomycetes incertae sedis</taxon>
        <taxon>Botryosphaeriales</taxon>
        <taxon>Botryosphaeriaceae</taxon>
        <taxon>Lasiodiplodia</taxon>
    </lineage>
</organism>
<feature type="compositionally biased region" description="Low complexity" evidence="1">
    <location>
        <begin position="300"/>
        <end position="312"/>
    </location>
</feature>
<feature type="region of interest" description="Disordered" evidence="1">
    <location>
        <begin position="494"/>
        <end position="545"/>
    </location>
</feature>
<proteinExistence type="predicted"/>
<protein>
    <submittedName>
        <fullName evidence="2">Uncharacterized protein</fullName>
    </submittedName>
</protein>
<name>A0AA40CSI1_9PEZI</name>
<sequence length="545" mass="59642">MARAPKRRARTPSTSSESSAPPQHQEETPQQQQQQAQSSYANSPTVRVNLHLPYDATPARGHRFSTLRVVADPSRPPSSHSAPDPSDSAEGLVRSNSQDSKKEKANRERNERALRRRSERSEAPSPPEESPWRMRRKELRAAKMAARLAAQQKQEKEKVEEKDEADGSGAIGSSSAFKRRRDGARNSTADDIETGGGPGPAADQDVVGIDAALRTPAPKWAKRGADIKAETAFATTAPDHALEGATSESAAANPFDATSDAETVSNASDDGGEEDGQAHKAADRHRSLVLLNAATRQESSFENSTTSPSNTNYYTLGSNNNDTGGEDVGQDNQAIAHRSGHKNKHRDPRPAILGTISTRRFSAFEEEIAHITTTTASSSPRPPPTPPLQRINQSDLFREELDAIATNSTPPILRNYKFVHEVQDPASLQELLSSSSSSPFASVKNRRRSPIYHMFEPTTGRFVVPSKLMGEPEMNMHHKKHVMKEQEILYEGRGQRRVSDGAQGLEFGKPPTPRKSKRRSRIVTMPLPLVVKKNYGGDQGDGQQK</sequence>
<accession>A0AA40CSI1</accession>
<feature type="region of interest" description="Disordered" evidence="1">
    <location>
        <begin position="1"/>
        <end position="210"/>
    </location>
</feature>
<feature type="compositionally biased region" description="Polar residues" evidence="1">
    <location>
        <begin position="313"/>
        <end position="323"/>
    </location>
</feature>
<keyword evidence="3" id="KW-1185">Reference proteome</keyword>
<feature type="region of interest" description="Disordered" evidence="1">
    <location>
        <begin position="238"/>
        <end position="330"/>
    </location>
</feature>
<gene>
    <name evidence="2" type="ORF">DIS24_g7427</name>
</gene>
<evidence type="ECO:0000313" key="3">
    <source>
        <dbReference type="Proteomes" id="UP001175001"/>
    </source>
</evidence>
<dbReference type="Proteomes" id="UP001175001">
    <property type="component" value="Unassembled WGS sequence"/>
</dbReference>
<feature type="compositionally biased region" description="Low complexity" evidence="1">
    <location>
        <begin position="167"/>
        <end position="176"/>
    </location>
</feature>
<feature type="compositionally biased region" description="Basic residues" evidence="1">
    <location>
        <begin position="512"/>
        <end position="521"/>
    </location>
</feature>
<feature type="compositionally biased region" description="Low complexity" evidence="1">
    <location>
        <begin position="142"/>
        <end position="152"/>
    </location>
</feature>
<dbReference type="AlphaFoldDB" id="A0AA40CSI1"/>
<reference evidence="2" key="1">
    <citation type="submission" date="2023-06" db="EMBL/GenBank/DDBJ databases">
        <title>Multi-omics analyses reveal the molecular pathogenesis toolkit of Lasiodiplodia hormozganensis, a cross-kingdom pathogen.</title>
        <authorList>
            <person name="Felix C."/>
            <person name="Meneses R."/>
            <person name="Goncalves M.F.M."/>
            <person name="Tilleman L."/>
            <person name="Duarte A.S."/>
            <person name="Jorrin-Novo J.V."/>
            <person name="Van De Peer Y."/>
            <person name="Deforce D."/>
            <person name="Van Nieuwerburgh F."/>
            <person name="Esteves A.C."/>
            <person name="Alves A."/>
        </authorList>
    </citation>
    <scope>NUCLEOTIDE SEQUENCE</scope>
    <source>
        <strain evidence="2">CBS 339.90</strain>
    </source>
</reference>
<feature type="compositionally biased region" description="Basic and acidic residues" evidence="1">
    <location>
        <begin position="276"/>
        <end position="286"/>
    </location>
</feature>
<feature type="compositionally biased region" description="Low complexity" evidence="1">
    <location>
        <begin position="11"/>
        <end position="37"/>
    </location>
</feature>